<organism evidence="2 3">
    <name type="scientific">Lacisediminihabitans changchengi</name>
    <dbReference type="NCBI Taxonomy" id="2787634"/>
    <lineage>
        <taxon>Bacteria</taxon>
        <taxon>Bacillati</taxon>
        <taxon>Actinomycetota</taxon>
        <taxon>Actinomycetes</taxon>
        <taxon>Micrococcales</taxon>
        <taxon>Microbacteriaceae</taxon>
        <taxon>Lacisediminihabitans</taxon>
    </lineage>
</organism>
<feature type="transmembrane region" description="Helical" evidence="1">
    <location>
        <begin position="79"/>
        <end position="98"/>
    </location>
</feature>
<proteinExistence type="predicted"/>
<keyword evidence="1" id="KW-0812">Transmembrane</keyword>
<dbReference type="Proteomes" id="UP000636458">
    <property type="component" value="Unassembled WGS sequence"/>
</dbReference>
<dbReference type="EMBL" id="JAEPES010000005">
    <property type="protein sequence ID" value="MBK4348750.1"/>
    <property type="molecule type" value="Genomic_DNA"/>
</dbReference>
<comment type="caution">
    <text evidence="2">The sequence shown here is derived from an EMBL/GenBank/DDBJ whole genome shotgun (WGS) entry which is preliminary data.</text>
</comment>
<feature type="transmembrane region" description="Helical" evidence="1">
    <location>
        <begin position="130"/>
        <end position="148"/>
    </location>
</feature>
<name>A0A934W5P4_9MICO</name>
<feature type="transmembrane region" description="Helical" evidence="1">
    <location>
        <begin position="6"/>
        <end position="28"/>
    </location>
</feature>
<evidence type="ECO:0000256" key="1">
    <source>
        <dbReference type="SAM" id="Phobius"/>
    </source>
</evidence>
<dbReference type="AlphaFoldDB" id="A0A934W5P4"/>
<reference evidence="2" key="1">
    <citation type="submission" date="2021-01" db="EMBL/GenBank/DDBJ databases">
        <title>Lacisediminihabitans sp. nov. strain G11-30, isolated from Antarctic Soil.</title>
        <authorList>
            <person name="Li J."/>
        </authorList>
    </citation>
    <scope>NUCLEOTIDE SEQUENCE</scope>
    <source>
        <strain evidence="2">G11-30</strain>
    </source>
</reference>
<evidence type="ECO:0000313" key="3">
    <source>
        <dbReference type="Proteomes" id="UP000636458"/>
    </source>
</evidence>
<dbReference type="RefSeq" id="WP_200556998.1">
    <property type="nucleotide sequence ID" value="NZ_JAEPES010000005.1"/>
</dbReference>
<keyword evidence="1" id="KW-1133">Transmembrane helix</keyword>
<gene>
    <name evidence="2" type="ORF">IV501_13990</name>
</gene>
<accession>A0A934W5P4</accession>
<keyword evidence="1" id="KW-0472">Membrane</keyword>
<feature type="transmembrane region" description="Helical" evidence="1">
    <location>
        <begin position="40"/>
        <end position="59"/>
    </location>
</feature>
<sequence>MPIGLTIALITVPLVLFTARAIFPQLPWKRYARTSSWPDIGLLSFGSIGLILHCAAMFYRDLVQTIPGTDGYVKWVNEMGWVSIVLYVLPASVVVVALRRQHPLAVAIVALTFIAVGVTMYNSGPLSTHLTMIALAATALVGTTSMLLRTQLRRKGPDTGMAD</sequence>
<evidence type="ECO:0000313" key="2">
    <source>
        <dbReference type="EMBL" id="MBK4348750.1"/>
    </source>
</evidence>
<feature type="transmembrane region" description="Helical" evidence="1">
    <location>
        <begin position="105"/>
        <end position="124"/>
    </location>
</feature>
<protein>
    <submittedName>
        <fullName evidence="2">Uncharacterized protein</fullName>
    </submittedName>
</protein>
<keyword evidence="3" id="KW-1185">Reference proteome</keyword>